<feature type="signal peptide" evidence="1">
    <location>
        <begin position="1"/>
        <end position="28"/>
    </location>
</feature>
<dbReference type="InterPro" id="IPR011673">
    <property type="entry name" value="DUF1615"/>
</dbReference>
<reference evidence="2 3" key="1">
    <citation type="submission" date="2017-05" db="EMBL/GenBank/DDBJ databases">
        <title>Complete and WGS of Bordetella genogroups.</title>
        <authorList>
            <person name="Spilker T."/>
            <person name="LiPuma J."/>
        </authorList>
    </citation>
    <scope>NUCLEOTIDE SEQUENCE [LARGE SCALE GENOMIC DNA]</scope>
    <source>
        <strain evidence="2 3">AU17164</strain>
    </source>
</reference>
<dbReference type="Pfam" id="PF07759">
    <property type="entry name" value="DUF1615"/>
    <property type="match status" value="1"/>
</dbReference>
<keyword evidence="3" id="KW-1185">Reference proteome</keyword>
<evidence type="ECO:0000313" key="2">
    <source>
        <dbReference type="EMBL" id="ARP86762.1"/>
    </source>
</evidence>
<feature type="chain" id="PRO_5012687292" description="DUF1615 domain-containing protein" evidence="1">
    <location>
        <begin position="29"/>
        <end position="374"/>
    </location>
</feature>
<dbReference type="PROSITE" id="PS51257">
    <property type="entry name" value="PROKAR_LIPOPROTEIN"/>
    <property type="match status" value="1"/>
</dbReference>
<sequence length="374" mass="41008">MLLPNARLPWRRAAGIALLLALAGCATRAPQPEAPTSPQAIRADIVRRLPPGVGDAEGWARDIQVAVTTQEILATPENLCAIIAVTEQESGFRADPAVPGLPRIARAEIDRRAASLHIPGMLVDAALRIESPNGKSYGARLDAVRTERELSDMFEDFIGMVPMGRQLFGGLNPVHTAGPMQVSVDFAQSHAQGYPYPVGQSLRKEVFTRRGGLYFGAMHLLGYPARYDAMLYRFADYNAGWYASRNAAFQDAVSQATGIKLALDGDVLNETSAEPGETERAIRALRSRLRMSEEAIRRDLRAGDRPDFEETTLYRRVFEIADAAAGHALPRAVLPRIRLQSPKITRPLTTAWFAERVNGRWKQCLARGGSSPAR</sequence>
<name>A0A1W6Z069_9BORD</name>
<dbReference type="EMBL" id="CP021109">
    <property type="protein sequence ID" value="ARP86762.1"/>
    <property type="molecule type" value="Genomic_DNA"/>
</dbReference>
<evidence type="ECO:0000256" key="1">
    <source>
        <dbReference type="SAM" id="SignalP"/>
    </source>
</evidence>
<gene>
    <name evidence="2" type="ORF">CAL13_11500</name>
</gene>
<evidence type="ECO:0000313" key="3">
    <source>
        <dbReference type="Proteomes" id="UP000194139"/>
    </source>
</evidence>
<accession>A0A1W6Z069</accession>
<protein>
    <recommendedName>
        <fullName evidence="4">DUF1615 domain-containing protein</fullName>
    </recommendedName>
</protein>
<organism evidence="2 3">
    <name type="scientific">Bordetella genomosp. 9</name>
    <dbReference type="NCBI Taxonomy" id="1416803"/>
    <lineage>
        <taxon>Bacteria</taxon>
        <taxon>Pseudomonadati</taxon>
        <taxon>Pseudomonadota</taxon>
        <taxon>Betaproteobacteria</taxon>
        <taxon>Burkholderiales</taxon>
        <taxon>Alcaligenaceae</taxon>
        <taxon>Bordetella</taxon>
    </lineage>
</organism>
<dbReference type="Proteomes" id="UP000194139">
    <property type="component" value="Chromosome"/>
</dbReference>
<keyword evidence="1" id="KW-0732">Signal</keyword>
<dbReference type="AlphaFoldDB" id="A0A1W6Z069"/>
<proteinExistence type="predicted"/>
<evidence type="ECO:0008006" key="4">
    <source>
        <dbReference type="Google" id="ProtNLM"/>
    </source>
</evidence>